<name>A0ABP9L7N2_9ACTN</name>
<protein>
    <recommendedName>
        <fullName evidence="3">DUF1851 domain-containing protein</fullName>
    </recommendedName>
</protein>
<organism evidence="1 2">
    <name type="scientific">Streptomyces similanensis</name>
    <dbReference type="NCBI Taxonomy" id="1274988"/>
    <lineage>
        <taxon>Bacteria</taxon>
        <taxon>Bacillati</taxon>
        <taxon>Actinomycetota</taxon>
        <taxon>Actinomycetes</taxon>
        <taxon>Kitasatosporales</taxon>
        <taxon>Streptomycetaceae</taxon>
        <taxon>Streptomyces</taxon>
    </lineage>
</organism>
<dbReference type="Proteomes" id="UP001500124">
    <property type="component" value="Unassembled WGS sequence"/>
</dbReference>
<proteinExistence type="predicted"/>
<comment type="caution">
    <text evidence="1">The sequence shown here is derived from an EMBL/GenBank/DDBJ whole genome shotgun (WGS) entry which is preliminary data.</text>
</comment>
<dbReference type="RefSeq" id="WP_345670829.1">
    <property type="nucleotide sequence ID" value="NZ_BAABKC010000087.1"/>
</dbReference>
<evidence type="ECO:0008006" key="3">
    <source>
        <dbReference type="Google" id="ProtNLM"/>
    </source>
</evidence>
<sequence>MPIAPVVHAQSAAPLAALLPDRRGRAWQVGPAPYCIRPNAATSSITNLGRSLIVAEEGGRIEVFHNRPDKFATAPAAVADASDRDAVPQLAARILHGVLPALERESARDTARERGWRGVVADKADDMTEVGYALIAHGAHPMAVADLNGPALIWVSDSGAQWRLGMWGTAGNLTLTYDGPVSGLYAVLPSLLLLDDGQGQEDAGSAFTRHLAGRFPQLRPLTPGEVEFSRLGDVGGYIALPAADEPTDYADDVRRVVAEFSGLGADLLLTLVPHLI</sequence>
<keyword evidence="2" id="KW-1185">Reference proteome</keyword>
<accession>A0ABP9L7N2</accession>
<evidence type="ECO:0000313" key="2">
    <source>
        <dbReference type="Proteomes" id="UP001500124"/>
    </source>
</evidence>
<reference evidence="2" key="1">
    <citation type="journal article" date="2019" name="Int. J. Syst. Evol. Microbiol.">
        <title>The Global Catalogue of Microorganisms (GCM) 10K type strain sequencing project: providing services to taxonomists for standard genome sequencing and annotation.</title>
        <authorList>
            <consortium name="The Broad Institute Genomics Platform"/>
            <consortium name="The Broad Institute Genome Sequencing Center for Infectious Disease"/>
            <person name="Wu L."/>
            <person name="Ma J."/>
        </authorList>
    </citation>
    <scope>NUCLEOTIDE SEQUENCE [LARGE SCALE GENOMIC DNA]</scope>
    <source>
        <strain evidence="2">JCM 18410</strain>
    </source>
</reference>
<evidence type="ECO:0000313" key="1">
    <source>
        <dbReference type="EMBL" id="GAA5070586.1"/>
    </source>
</evidence>
<gene>
    <name evidence="1" type="ORF">GCM10023336_55850</name>
</gene>
<dbReference type="EMBL" id="BAABKC010000087">
    <property type="protein sequence ID" value="GAA5070586.1"/>
    <property type="molecule type" value="Genomic_DNA"/>
</dbReference>